<proteinExistence type="predicted"/>
<evidence type="ECO:0000313" key="2">
    <source>
        <dbReference type="Proteomes" id="UP000185612"/>
    </source>
</evidence>
<keyword evidence="2" id="KW-1185">Reference proteome</keyword>
<sequence length="183" mass="19889">MTPWIGALAFVLVVVAWRLISVARRVDRQHVKVLGLRATLEVALLRRAQAANDLATSQLLDSASSLLLTAAAADCFAAAEAAEGLPGRSAAGPDRSTVESELSAVLAEVLDSETRRSLANSLAGQRLVEQLDKSCYRLTLARQFHNDAVAEVRLLRSRAWVRAFRLAGRAQLPEPFDMNEEGR</sequence>
<dbReference type="AlphaFoldDB" id="A0A1Q5PXX7"/>
<evidence type="ECO:0008006" key="3">
    <source>
        <dbReference type="Google" id="ProtNLM"/>
    </source>
</evidence>
<organism evidence="1 2">
    <name type="scientific">Buchananella hordeovulneris</name>
    <dbReference type="NCBI Taxonomy" id="52770"/>
    <lineage>
        <taxon>Bacteria</taxon>
        <taxon>Bacillati</taxon>
        <taxon>Actinomycetota</taxon>
        <taxon>Actinomycetes</taxon>
        <taxon>Actinomycetales</taxon>
        <taxon>Actinomycetaceae</taxon>
        <taxon>Buchananella</taxon>
    </lineage>
</organism>
<dbReference type="EMBL" id="MQVS01000002">
    <property type="protein sequence ID" value="OKL52461.1"/>
    <property type="molecule type" value="Genomic_DNA"/>
</dbReference>
<dbReference type="RefSeq" id="WP_073823185.1">
    <property type="nucleotide sequence ID" value="NZ_MQVS01000002.1"/>
</dbReference>
<dbReference type="STRING" id="52770.BSZ40_03075"/>
<dbReference type="InParanoid" id="A0A1Q5PXX7"/>
<protein>
    <recommendedName>
        <fullName evidence="3">NUDIX hydrolase</fullName>
    </recommendedName>
</protein>
<dbReference type="Proteomes" id="UP000185612">
    <property type="component" value="Unassembled WGS sequence"/>
</dbReference>
<reference evidence="2" key="1">
    <citation type="submission" date="2016-12" db="EMBL/GenBank/DDBJ databases">
        <authorList>
            <person name="Meng X."/>
        </authorList>
    </citation>
    <scope>NUCLEOTIDE SEQUENCE [LARGE SCALE GENOMIC DNA]</scope>
    <source>
        <strain evidence="2">DSM 20732</strain>
    </source>
</reference>
<accession>A0A1Q5PXX7</accession>
<name>A0A1Q5PXX7_9ACTO</name>
<comment type="caution">
    <text evidence="1">The sequence shown here is derived from an EMBL/GenBank/DDBJ whole genome shotgun (WGS) entry which is preliminary data.</text>
</comment>
<evidence type="ECO:0000313" key="1">
    <source>
        <dbReference type="EMBL" id="OKL52461.1"/>
    </source>
</evidence>
<dbReference type="OrthoDB" id="3214694at2"/>
<gene>
    <name evidence="1" type="ORF">BSZ40_03075</name>
</gene>